<dbReference type="InterPro" id="IPR004785">
    <property type="entry name" value="RpiB"/>
</dbReference>
<evidence type="ECO:0000256" key="3">
    <source>
        <dbReference type="PIRSR" id="PIRSR005384-1"/>
    </source>
</evidence>
<evidence type="ECO:0000256" key="2">
    <source>
        <dbReference type="ARBA" id="ARBA00023235"/>
    </source>
</evidence>
<dbReference type="InterPro" id="IPR003500">
    <property type="entry name" value="RpiB_LacA_LacB"/>
</dbReference>
<dbReference type="SUPFAM" id="SSF89623">
    <property type="entry name" value="Ribose/Galactose isomerase RpiB/AlsB"/>
    <property type="match status" value="1"/>
</dbReference>
<dbReference type="EC" id="5.3.1.6" evidence="4"/>
<protein>
    <submittedName>
        <fullName evidence="4">Ribose-5-phosphate isomerase B</fullName>
        <ecNumber evidence="4">5.3.1.6</ecNumber>
    </submittedName>
</protein>
<comment type="similarity">
    <text evidence="1">Belongs to the LacAB/RpiB family.</text>
</comment>
<feature type="active site" description="Proton acceptor" evidence="3">
    <location>
        <position position="78"/>
    </location>
</feature>
<dbReference type="PANTHER" id="PTHR43732:SF1">
    <property type="entry name" value="RIBOSE 5-PHOSPHATE ISOMERASE"/>
    <property type="match status" value="1"/>
</dbReference>
<name>A0A517ME99_9BACT</name>
<dbReference type="PANTHER" id="PTHR43732">
    <property type="entry name" value="RIBOSE 5-PHOSPHATE ISOMERASE-RELATED"/>
    <property type="match status" value="1"/>
</dbReference>
<keyword evidence="5" id="KW-1185">Reference proteome</keyword>
<dbReference type="OrthoDB" id="1778624at2"/>
<gene>
    <name evidence="4" type="primary">rpiB</name>
    <name evidence="4" type="ORF">FF011L_19690</name>
</gene>
<keyword evidence="2 4" id="KW-0413">Isomerase</keyword>
<proteinExistence type="inferred from homology"/>
<dbReference type="PIRSF" id="PIRSF005384">
    <property type="entry name" value="RpiB_LacA_B"/>
    <property type="match status" value="1"/>
</dbReference>
<dbReference type="NCBIfam" id="TIGR01120">
    <property type="entry name" value="rpiB"/>
    <property type="match status" value="1"/>
</dbReference>
<evidence type="ECO:0000313" key="4">
    <source>
        <dbReference type="EMBL" id="QDS93208.1"/>
    </source>
</evidence>
<dbReference type="NCBIfam" id="TIGR00689">
    <property type="entry name" value="rpiB_lacA_lacB"/>
    <property type="match status" value="1"/>
</dbReference>
<reference evidence="4 5" key="1">
    <citation type="submission" date="2019-02" db="EMBL/GenBank/DDBJ databases">
        <title>Deep-cultivation of Planctomycetes and their phenomic and genomic characterization uncovers novel biology.</title>
        <authorList>
            <person name="Wiegand S."/>
            <person name="Jogler M."/>
            <person name="Boedeker C."/>
            <person name="Pinto D."/>
            <person name="Vollmers J."/>
            <person name="Rivas-Marin E."/>
            <person name="Kohn T."/>
            <person name="Peeters S.H."/>
            <person name="Heuer A."/>
            <person name="Rast P."/>
            <person name="Oberbeckmann S."/>
            <person name="Bunk B."/>
            <person name="Jeske O."/>
            <person name="Meyerdierks A."/>
            <person name="Storesund J.E."/>
            <person name="Kallscheuer N."/>
            <person name="Luecker S."/>
            <person name="Lage O.M."/>
            <person name="Pohl T."/>
            <person name="Merkel B.J."/>
            <person name="Hornburger P."/>
            <person name="Mueller R.-W."/>
            <person name="Bruemmer F."/>
            <person name="Labrenz M."/>
            <person name="Spormann A.M."/>
            <person name="Op den Camp H."/>
            <person name="Overmann J."/>
            <person name="Amann R."/>
            <person name="Jetten M.S.M."/>
            <person name="Mascher T."/>
            <person name="Medema M.H."/>
            <person name="Devos D.P."/>
            <person name="Kaster A.-K."/>
            <person name="Ovreas L."/>
            <person name="Rohde M."/>
            <person name="Galperin M.Y."/>
            <person name="Jogler C."/>
        </authorList>
    </citation>
    <scope>NUCLEOTIDE SEQUENCE [LARGE SCALE GENOMIC DNA]</scope>
    <source>
        <strain evidence="4 5">FF011L</strain>
    </source>
</reference>
<dbReference type="GO" id="GO:0004751">
    <property type="term" value="F:ribose-5-phosphate isomerase activity"/>
    <property type="evidence" value="ECO:0007669"/>
    <property type="project" value="UniProtKB-EC"/>
</dbReference>
<feature type="active site" description="Proton donor" evidence="3">
    <location>
        <position position="111"/>
    </location>
</feature>
<dbReference type="InterPro" id="IPR051812">
    <property type="entry name" value="SPI_LacAB/RpiB"/>
</dbReference>
<dbReference type="Proteomes" id="UP000320672">
    <property type="component" value="Chromosome"/>
</dbReference>
<dbReference type="InterPro" id="IPR036569">
    <property type="entry name" value="RpiB_LacA_LacB_sf"/>
</dbReference>
<dbReference type="RefSeq" id="WP_145351410.1">
    <property type="nucleotide sequence ID" value="NZ_CP036262.1"/>
</dbReference>
<dbReference type="EMBL" id="CP036262">
    <property type="protein sequence ID" value="QDS93208.1"/>
    <property type="molecule type" value="Genomic_DNA"/>
</dbReference>
<dbReference type="NCBIfam" id="NF004051">
    <property type="entry name" value="PRK05571.1"/>
    <property type="match status" value="1"/>
</dbReference>
<dbReference type="AlphaFoldDB" id="A0A517ME99"/>
<organism evidence="4 5">
    <name type="scientific">Roseimaritima multifibrata</name>
    <dbReference type="NCBI Taxonomy" id="1930274"/>
    <lineage>
        <taxon>Bacteria</taxon>
        <taxon>Pseudomonadati</taxon>
        <taxon>Planctomycetota</taxon>
        <taxon>Planctomycetia</taxon>
        <taxon>Pirellulales</taxon>
        <taxon>Pirellulaceae</taxon>
        <taxon>Roseimaritima</taxon>
    </lineage>
</organism>
<sequence>MPTSKTPLRVVLAGDHAGFPLKSFIAEWLSEGSSDRPVELTLKDCGAYDETPSDYPTFAIAVAAEIVAGRADKGILVCGSGVGVSVAANKVAGIRAAVCHDSYTAHQGVEHDDMNVLCVGGRVIGPELAKEVIKAFLKAEYTPKERHARRLEAVLKLEREGLPTS</sequence>
<accession>A0A517ME99</accession>
<evidence type="ECO:0000313" key="5">
    <source>
        <dbReference type="Proteomes" id="UP000320672"/>
    </source>
</evidence>
<dbReference type="GO" id="GO:0005975">
    <property type="term" value="P:carbohydrate metabolic process"/>
    <property type="evidence" value="ECO:0007669"/>
    <property type="project" value="InterPro"/>
</dbReference>
<evidence type="ECO:0000256" key="1">
    <source>
        <dbReference type="ARBA" id="ARBA00008754"/>
    </source>
</evidence>
<dbReference type="Gene3D" id="3.40.1400.10">
    <property type="entry name" value="Sugar-phosphate isomerase, RpiB/LacA/LacB"/>
    <property type="match status" value="1"/>
</dbReference>
<dbReference type="KEGG" id="rml:FF011L_19690"/>
<dbReference type="Pfam" id="PF02502">
    <property type="entry name" value="LacAB_rpiB"/>
    <property type="match status" value="1"/>
</dbReference>